<reference evidence="2" key="1">
    <citation type="submission" date="2020-05" db="EMBL/GenBank/DDBJ databases">
        <title>WGS assembly of Panicum virgatum.</title>
        <authorList>
            <person name="Lovell J.T."/>
            <person name="Jenkins J."/>
            <person name="Shu S."/>
            <person name="Juenger T.E."/>
            <person name="Schmutz J."/>
        </authorList>
    </citation>
    <scope>NUCLEOTIDE SEQUENCE</scope>
    <source>
        <strain evidence="2">AP13</strain>
    </source>
</reference>
<protein>
    <submittedName>
        <fullName evidence="2">Uncharacterized protein</fullName>
    </submittedName>
</protein>
<accession>A0A8T0PIQ4</accession>
<dbReference type="EMBL" id="CM029052">
    <property type="protein sequence ID" value="KAG2559036.1"/>
    <property type="molecule type" value="Genomic_DNA"/>
</dbReference>
<evidence type="ECO:0000256" key="1">
    <source>
        <dbReference type="SAM" id="MobiDB-lite"/>
    </source>
</evidence>
<gene>
    <name evidence="2" type="ORF">PVAP13_8NG326284</name>
</gene>
<name>A0A8T0PIQ4_PANVG</name>
<comment type="caution">
    <text evidence="2">The sequence shown here is derived from an EMBL/GenBank/DDBJ whole genome shotgun (WGS) entry which is preliminary data.</text>
</comment>
<dbReference type="Proteomes" id="UP000823388">
    <property type="component" value="Chromosome 8N"/>
</dbReference>
<feature type="region of interest" description="Disordered" evidence="1">
    <location>
        <begin position="1"/>
        <end position="27"/>
    </location>
</feature>
<evidence type="ECO:0000313" key="3">
    <source>
        <dbReference type="Proteomes" id="UP000823388"/>
    </source>
</evidence>
<dbReference type="AlphaFoldDB" id="A0A8T0PIQ4"/>
<sequence>MASRQVVSFIRSTSHPRAGPPTGARVATSRCSRPGNLFNLAAIYISSAAARAAPSPCRQQPESPGCALMALCSKEKIRGGGLHEHLSW</sequence>
<keyword evidence="3" id="KW-1185">Reference proteome</keyword>
<evidence type="ECO:0000313" key="2">
    <source>
        <dbReference type="EMBL" id="KAG2559036.1"/>
    </source>
</evidence>
<organism evidence="2 3">
    <name type="scientific">Panicum virgatum</name>
    <name type="common">Blackwell switchgrass</name>
    <dbReference type="NCBI Taxonomy" id="38727"/>
    <lineage>
        <taxon>Eukaryota</taxon>
        <taxon>Viridiplantae</taxon>
        <taxon>Streptophyta</taxon>
        <taxon>Embryophyta</taxon>
        <taxon>Tracheophyta</taxon>
        <taxon>Spermatophyta</taxon>
        <taxon>Magnoliopsida</taxon>
        <taxon>Liliopsida</taxon>
        <taxon>Poales</taxon>
        <taxon>Poaceae</taxon>
        <taxon>PACMAD clade</taxon>
        <taxon>Panicoideae</taxon>
        <taxon>Panicodae</taxon>
        <taxon>Paniceae</taxon>
        <taxon>Panicinae</taxon>
        <taxon>Panicum</taxon>
        <taxon>Panicum sect. Hiantes</taxon>
    </lineage>
</organism>
<proteinExistence type="predicted"/>